<dbReference type="InterPro" id="IPR018391">
    <property type="entry name" value="PQQ_b-propeller_rpt"/>
</dbReference>
<dbReference type="SUPFAM" id="SSF50998">
    <property type="entry name" value="Quinoprotein alcohol dehydrogenase-like"/>
    <property type="match status" value="1"/>
</dbReference>
<dbReference type="Pfam" id="PF13360">
    <property type="entry name" value="PQQ_2"/>
    <property type="match status" value="1"/>
</dbReference>
<protein>
    <recommendedName>
        <fullName evidence="4">Outer membrane protein assembly factor BamB</fullName>
    </recommendedName>
</protein>
<keyword evidence="4" id="KW-0449">Lipoprotein</keyword>
<comment type="similarity">
    <text evidence="4">Belongs to the BamB family.</text>
</comment>
<name>A0A840G6Z2_RHOTE</name>
<proteinExistence type="inferred from homology"/>
<gene>
    <name evidence="4" type="primary">bamB</name>
    <name evidence="6" type="ORF">GGD90_002019</name>
</gene>
<dbReference type="AlphaFoldDB" id="A0A840G6Z2"/>
<keyword evidence="7" id="KW-1185">Reference proteome</keyword>
<evidence type="ECO:0000256" key="4">
    <source>
        <dbReference type="HAMAP-Rule" id="MF_00923"/>
    </source>
</evidence>
<dbReference type="OrthoDB" id="5173551at2"/>
<comment type="subcellular location">
    <subcellularLocation>
        <location evidence="4">Cell outer membrane</location>
        <topology evidence="4">Lipid-anchor</topology>
    </subcellularLocation>
</comment>
<organism evidence="6 7">
    <name type="scientific">Rhodocyclus tenuis</name>
    <name type="common">Rhodospirillum tenue</name>
    <dbReference type="NCBI Taxonomy" id="1066"/>
    <lineage>
        <taxon>Bacteria</taxon>
        <taxon>Pseudomonadati</taxon>
        <taxon>Pseudomonadota</taxon>
        <taxon>Betaproteobacteria</taxon>
        <taxon>Rhodocyclales</taxon>
        <taxon>Rhodocyclaceae</taxon>
        <taxon>Rhodocyclus</taxon>
    </lineage>
</organism>
<keyword evidence="3 4" id="KW-0998">Cell outer membrane</keyword>
<dbReference type="Proteomes" id="UP000587070">
    <property type="component" value="Unassembled WGS sequence"/>
</dbReference>
<sequence length="384" mass="40297">MNRALARAACVALLPLLGACSTLDSLNPFASKPGGPKMAELKAITASADTRVVWRDSVGKAGDYVLVPAVVGSSVYAVGRDGALTRFDNGRQVWRVKIGQTVSGGVGASERMVVVGTPKGEILAFNAADGAALWTSRATSEVLSPPVIAEDAVVVRSGDNRLAAFELADGKRRWVYQRPSTPLSVRVTAAPLVADRFVFAGFPGGKLVAVSLGNGAPMWEGAVAVPKGVTELDRVADITSVPVIDGREICAVAFQGRVACFDLGNGSLVWARELSSAAGLAIDSRYVYVSDDKGAVHALDRNSGASIWKQDRLFLRRLTAPLARRGLIVVADVQGVVHFLNREDGAFAARQTTDGSPVLAPLQANTDGVVVQTSNGSIYAIEMQ</sequence>
<dbReference type="RefSeq" id="WP_153116492.1">
    <property type="nucleotide sequence ID" value="NZ_JACIGE010000006.1"/>
</dbReference>
<accession>A0A840G6Z2</accession>
<dbReference type="PANTHER" id="PTHR34512">
    <property type="entry name" value="CELL SURFACE PROTEIN"/>
    <property type="match status" value="1"/>
</dbReference>
<keyword evidence="4" id="KW-0564">Palmitate</keyword>
<dbReference type="InterPro" id="IPR011047">
    <property type="entry name" value="Quinoprotein_ADH-like_sf"/>
</dbReference>
<dbReference type="InterPro" id="IPR015943">
    <property type="entry name" value="WD40/YVTN_repeat-like_dom_sf"/>
</dbReference>
<dbReference type="GO" id="GO:0009279">
    <property type="term" value="C:cell outer membrane"/>
    <property type="evidence" value="ECO:0007669"/>
    <property type="project" value="UniProtKB-SubCell"/>
</dbReference>
<evidence type="ECO:0000313" key="7">
    <source>
        <dbReference type="Proteomes" id="UP000587070"/>
    </source>
</evidence>
<dbReference type="NCBIfam" id="TIGR03300">
    <property type="entry name" value="assembly_YfgL"/>
    <property type="match status" value="1"/>
</dbReference>
<evidence type="ECO:0000313" key="6">
    <source>
        <dbReference type="EMBL" id="MBB4247645.1"/>
    </source>
</evidence>
<evidence type="ECO:0000256" key="3">
    <source>
        <dbReference type="ARBA" id="ARBA00023237"/>
    </source>
</evidence>
<dbReference type="PANTHER" id="PTHR34512:SF30">
    <property type="entry name" value="OUTER MEMBRANE PROTEIN ASSEMBLY FACTOR BAMB"/>
    <property type="match status" value="1"/>
</dbReference>
<dbReference type="Gene3D" id="2.130.10.10">
    <property type="entry name" value="YVTN repeat-like/Quinoprotein amine dehydrogenase"/>
    <property type="match status" value="1"/>
</dbReference>
<comment type="subunit">
    <text evidence="4">Part of the Bam complex.</text>
</comment>
<dbReference type="HAMAP" id="MF_00923">
    <property type="entry name" value="OM_assembly_BamB"/>
    <property type="match status" value="1"/>
</dbReference>
<dbReference type="GO" id="GO:0043165">
    <property type="term" value="P:Gram-negative-bacterium-type cell outer membrane assembly"/>
    <property type="evidence" value="ECO:0007669"/>
    <property type="project" value="UniProtKB-UniRule"/>
</dbReference>
<keyword evidence="1 4" id="KW-0732">Signal</keyword>
<reference evidence="6 7" key="1">
    <citation type="submission" date="2020-08" db="EMBL/GenBank/DDBJ databases">
        <title>Genome sequencing of Purple Non-Sulfur Bacteria from various extreme environments.</title>
        <authorList>
            <person name="Mayer M."/>
        </authorList>
    </citation>
    <scope>NUCLEOTIDE SEQUENCE [LARGE SCALE GENOMIC DNA]</scope>
    <source>
        <strain evidence="6 7">2761</strain>
    </source>
</reference>
<evidence type="ECO:0000256" key="1">
    <source>
        <dbReference type="ARBA" id="ARBA00022729"/>
    </source>
</evidence>
<dbReference type="GO" id="GO:0051205">
    <property type="term" value="P:protein insertion into membrane"/>
    <property type="evidence" value="ECO:0007669"/>
    <property type="project" value="UniProtKB-UniRule"/>
</dbReference>
<feature type="domain" description="Pyrrolo-quinoline quinone repeat" evidence="5">
    <location>
        <begin position="81"/>
        <end position="310"/>
    </location>
</feature>
<dbReference type="InterPro" id="IPR017687">
    <property type="entry name" value="BamB"/>
</dbReference>
<dbReference type="InterPro" id="IPR002372">
    <property type="entry name" value="PQQ_rpt_dom"/>
</dbReference>
<keyword evidence="2 4" id="KW-0472">Membrane</keyword>
<evidence type="ECO:0000259" key="5">
    <source>
        <dbReference type="Pfam" id="PF13360"/>
    </source>
</evidence>
<comment type="function">
    <text evidence="4">Part of the outer membrane protein assembly complex, which is involved in assembly and insertion of beta-barrel proteins into the outer membrane.</text>
</comment>
<dbReference type="EMBL" id="JACIGE010000006">
    <property type="protein sequence ID" value="MBB4247645.1"/>
    <property type="molecule type" value="Genomic_DNA"/>
</dbReference>
<dbReference type="PROSITE" id="PS51257">
    <property type="entry name" value="PROKAR_LIPOPROTEIN"/>
    <property type="match status" value="1"/>
</dbReference>
<comment type="caution">
    <text evidence="6">The sequence shown here is derived from an EMBL/GenBank/DDBJ whole genome shotgun (WGS) entry which is preliminary data.</text>
</comment>
<dbReference type="SMART" id="SM00564">
    <property type="entry name" value="PQQ"/>
    <property type="match status" value="6"/>
</dbReference>
<evidence type="ECO:0000256" key="2">
    <source>
        <dbReference type="ARBA" id="ARBA00023136"/>
    </source>
</evidence>